<evidence type="ECO:0000256" key="3">
    <source>
        <dbReference type="ARBA" id="ARBA00022475"/>
    </source>
</evidence>
<dbReference type="Gene3D" id="1.10.3720.10">
    <property type="entry name" value="MetI-like"/>
    <property type="match status" value="1"/>
</dbReference>
<protein>
    <submittedName>
        <fullName evidence="10">Multiple sugar transport system permease protein</fullName>
    </submittedName>
</protein>
<keyword evidence="5 7" id="KW-1133">Transmembrane helix</keyword>
<keyword evidence="10" id="KW-0762">Sugar transport</keyword>
<accession>A0A7Z0K8W8</accession>
<dbReference type="PANTHER" id="PTHR43744">
    <property type="entry name" value="ABC TRANSPORTER PERMEASE PROTEIN MG189-RELATED-RELATED"/>
    <property type="match status" value="1"/>
</dbReference>
<feature type="domain" description="ABC transmembrane type-1" evidence="9">
    <location>
        <begin position="109"/>
        <end position="298"/>
    </location>
</feature>
<name>A0A7Z0K8W8_9MICC</name>
<dbReference type="InterPro" id="IPR035906">
    <property type="entry name" value="MetI-like_sf"/>
</dbReference>
<dbReference type="PROSITE" id="PS50928">
    <property type="entry name" value="ABC_TM1"/>
    <property type="match status" value="1"/>
</dbReference>
<feature type="transmembrane region" description="Helical" evidence="7">
    <location>
        <begin position="219"/>
        <end position="241"/>
    </location>
</feature>
<feature type="transmembrane region" description="Helical" evidence="7">
    <location>
        <begin position="279"/>
        <end position="298"/>
    </location>
</feature>
<evidence type="ECO:0000313" key="10">
    <source>
        <dbReference type="EMBL" id="NYJ77103.1"/>
    </source>
</evidence>
<reference evidence="10 11" key="1">
    <citation type="submission" date="2020-07" db="EMBL/GenBank/DDBJ databases">
        <title>Sequencing the genomes of 1000 actinobacteria strains.</title>
        <authorList>
            <person name="Klenk H.-P."/>
        </authorList>
    </citation>
    <scope>NUCLEOTIDE SEQUENCE [LARGE SCALE GENOMIC DNA]</scope>
    <source>
        <strain evidence="10 11">DSM 15475</strain>
    </source>
</reference>
<keyword evidence="3" id="KW-1003">Cell membrane</keyword>
<dbReference type="GO" id="GO:0005886">
    <property type="term" value="C:plasma membrane"/>
    <property type="evidence" value="ECO:0007669"/>
    <property type="project" value="UniProtKB-SubCell"/>
</dbReference>
<dbReference type="PANTHER" id="PTHR43744:SF3">
    <property type="entry name" value="LACTOSE TRANSPORT SYSTEM PERMEASE PROTEIN LACG"/>
    <property type="match status" value="1"/>
</dbReference>
<evidence type="ECO:0000256" key="6">
    <source>
        <dbReference type="ARBA" id="ARBA00023136"/>
    </source>
</evidence>
<comment type="similarity">
    <text evidence="7">Belongs to the binding-protein-dependent transport system permease family.</text>
</comment>
<evidence type="ECO:0000256" key="5">
    <source>
        <dbReference type="ARBA" id="ARBA00022989"/>
    </source>
</evidence>
<keyword evidence="4 7" id="KW-0812">Transmembrane</keyword>
<feature type="transmembrane region" description="Helical" evidence="7">
    <location>
        <begin position="46"/>
        <end position="66"/>
    </location>
</feature>
<feature type="region of interest" description="Disordered" evidence="8">
    <location>
        <begin position="1"/>
        <end position="38"/>
    </location>
</feature>
<organism evidence="10 11">
    <name type="scientific">Nesterenkonia xinjiangensis</name>
    <dbReference type="NCBI Taxonomy" id="225327"/>
    <lineage>
        <taxon>Bacteria</taxon>
        <taxon>Bacillati</taxon>
        <taxon>Actinomycetota</taxon>
        <taxon>Actinomycetes</taxon>
        <taxon>Micrococcales</taxon>
        <taxon>Micrococcaceae</taxon>
        <taxon>Nesterenkonia</taxon>
    </lineage>
</organism>
<dbReference type="AlphaFoldDB" id="A0A7Z0K8W8"/>
<dbReference type="SUPFAM" id="SSF161098">
    <property type="entry name" value="MetI-like"/>
    <property type="match status" value="1"/>
</dbReference>
<evidence type="ECO:0000256" key="2">
    <source>
        <dbReference type="ARBA" id="ARBA00022448"/>
    </source>
</evidence>
<evidence type="ECO:0000313" key="11">
    <source>
        <dbReference type="Proteomes" id="UP000535437"/>
    </source>
</evidence>
<dbReference type="GO" id="GO:0055085">
    <property type="term" value="P:transmembrane transport"/>
    <property type="evidence" value="ECO:0007669"/>
    <property type="project" value="InterPro"/>
</dbReference>
<dbReference type="InterPro" id="IPR000515">
    <property type="entry name" value="MetI-like"/>
</dbReference>
<feature type="transmembrane region" description="Helical" evidence="7">
    <location>
        <begin position="105"/>
        <end position="132"/>
    </location>
</feature>
<keyword evidence="11" id="KW-1185">Reference proteome</keyword>
<feature type="transmembrane region" description="Helical" evidence="7">
    <location>
        <begin position="144"/>
        <end position="166"/>
    </location>
</feature>
<evidence type="ECO:0000256" key="8">
    <source>
        <dbReference type="SAM" id="MobiDB-lite"/>
    </source>
</evidence>
<feature type="transmembrane region" description="Helical" evidence="7">
    <location>
        <begin position="178"/>
        <end position="198"/>
    </location>
</feature>
<dbReference type="EMBL" id="JACCFY010000001">
    <property type="protein sequence ID" value="NYJ77103.1"/>
    <property type="molecule type" value="Genomic_DNA"/>
</dbReference>
<keyword evidence="2 7" id="KW-0813">Transport</keyword>
<feature type="compositionally biased region" description="Basic residues" evidence="8">
    <location>
        <begin position="25"/>
        <end position="35"/>
    </location>
</feature>
<gene>
    <name evidence="10" type="ORF">HNR09_000514</name>
</gene>
<proteinExistence type="inferred from homology"/>
<comment type="subcellular location">
    <subcellularLocation>
        <location evidence="1 7">Cell membrane</location>
        <topology evidence="1 7">Multi-pass membrane protein</topology>
    </subcellularLocation>
</comment>
<evidence type="ECO:0000259" key="9">
    <source>
        <dbReference type="PROSITE" id="PS50928"/>
    </source>
</evidence>
<dbReference type="Pfam" id="PF00528">
    <property type="entry name" value="BPD_transp_1"/>
    <property type="match status" value="1"/>
</dbReference>
<comment type="caution">
    <text evidence="10">The sequence shown here is derived from an EMBL/GenBank/DDBJ whole genome shotgun (WGS) entry which is preliminary data.</text>
</comment>
<dbReference type="CDD" id="cd06261">
    <property type="entry name" value="TM_PBP2"/>
    <property type="match status" value="1"/>
</dbReference>
<sequence>MSTTVSTVTEPVAPEGPTRRPDRPARRRRPRRRSGRGFGTLSPSGIALRYALLLFVLVITIGPFLWQFSTSLRGPGEDVYSREISFIPQEPTLDNYLRVTDAIPVFGFIMNSVIVAALAVGGNVLFATLAGFALARLRFKGRVVLIGALLGTLVLPGEATIIAQYLTIRGMGLSDTLLGVALPGMVAVLNVLLMYNAFRQIPPEIDLAAVVDGAGVWRRLWNVALPSAKGTIAVVAIFSFIGAWNDFLWPLIALTTPSNYTLTVGLQFLAGTFVNDQRLIAAGAMIAFIPIAIVFAVLQRYFFRGIEEGGVKG</sequence>
<dbReference type="RefSeq" id="WP_179540631.1">
    <property type="nucleotide sequence ID" value="NZ_BAAALL010000004.1"/>
</dbReference>
<evidence type="ECO:0000256" key="1">
    <source>
        <dbReference type="ARBA" id="ARBA00004651"/>
    </source>
</evidence>
<keyword evidence="6 7" id="KW-0472">Membrane</keyword>
<dbReference type="Proteomes" id="UP000535437">
    <property type="component" value="Unassembled WGS sequence"/>
</dbReference>
<evidence type="ECO:0000256" key="7">
    <source>
        <dbReference type="RuleBase" id="RU363032"/>
    </source>
</evidence>
<evidence type="ECO:0000256" key="4">
    <source>
        <dbReference type="ARBA" id="ARBA00022692"/>
    </source>
</evidence>